<comment type="similarity">
    <text evidence="1">Belongs to the palC family.</text>
</comment>
<sequence length="626" mass="64818">MVLGTGFPYALPTTGNVSFQELPMSSQHALHHFQKHLSNATAYRGRLRAALKEHKHSASKDYISIQRAVEDYIPYLLGLLSAVESGIIKSGEIETTWRCTLSNTILSSKQPRVKNKSIYYEAVFSFLTLGYVHMNRAREHVLRAQTVLFKATGDPSVSSSLDGSDSLGIGIGAGSGGTGGSSGTTNLGVSLSGGSGTATSIGSSSGGSGAGGGNDNDHHHHHHSSSSRKAAKLAGSSLVGDWIDHVRDEDMAQIDMALKTAAELYCRAAGVFSYIVDDLIPRWNAYQSSSGQAAAFVRSSPASASVGMAGALGTGGGASSLSSLPSSSPSPSPSSSLGLSIGNFGGVPMLTAGGELDSRLLGSVAHESSRPIDVQTLMVASHIRLALGEANSCTIQKASLSGARVRALERASGGSSGSNGRMTGTAGSATAGGGVGAGAGAGGSSGGGGKTSLSLLAKLSMGVKEEYEYAYGLIKAIKDLDEISSDFRNHAKDGKLYYEAMAQSFLGIDAYESGQYGKAVAFLTTAQATLASLAKSSKSPAISYAAHVEWHPVKDKAQSYQKINDSVAFESLTPRADLLRLMPSGRDMFKLKKYIPPAPAFGITAAQQTQDESAQKGSYALQGAYF</sequence>
<accession>A0A9P6U5E1</accession>
<feature type="region of interest" description="Disordered" evidence="3">
    <location>
        <begin position="318"/>
        <end position="337"/>
    </location>
</feature>
<dbReference type="Proteomes" id="UP000807716">
    <property type="component" value="Unassembled WGS sequence"/>
</dbReference>
<dbReference type="PANTHER" id="PTHR40463:SF1">
    <property type="entry name" value="PH-RESPONSE REGULATOR PROTEIN PALC"/>
    <property type="match status" value="1"/>
</dbReference>
<comment type="caution">
    <text evidence="5">The sequence shown here is derived from an EMBL/GenBank/DDBJ whole genome shotgun (WGS) entry which is preliminary data.</text>
</comment>
<evidence type="ECO:0000313" key="6">
    <source>
        <dbReference type="Proteomes" id="UP000807716"/>
    </source>
</evidence>
<evidence type="ECO:0000313" key="5">
    <source>
        <dbReference type="EMBL" id="KAG0260038.1"/>
    </source>
</evidence>
<dbReference type="InterPro" id="IPR038499">
    <property type="entry name" value="BRO1_sf"/>
</dbReference>
<keyword evidence="6" id="KW-1185">Reference proteome</keyword>
<feature type="compositionally biased region" description="Basic residues" evidence="3">
    <location>
        <begin position="219"/>
        <end position="230"/>
    </location>
</feature>
<reference evidence="5" key="1">
    <citation type="journal article" date="2020" name="Fungal Divers.">
        <title>Resolving the Mortierellaceae phylogeny through synthesis of multi-gene phylogenetics and phylogenomics.</title>
        <authorList>
            <person name="Vandepol N."/>
            <person name="Liber J."/>
            <person name="Desiro A."/>
            <person name="Na H."/>
            <person name="Kennedy M."/>
            <person name="Barry K."/>
            <person name="Grigoriev I.V."/>
            <person name="Miller A.N."/>
            <person name="O'Donnell K."/>
            <person name="Stajich J.E."/>
            <person name="Bonito G."/>
        </authorList>
    </citation>
    <scope>NUCLEOTIDE SEQUENCE</scope>
    <source>
        <strain evidence="5">BC1065</strain>
    </source>
</reference>
<feature type="region of interest" description="Disordered" evidence="3">
    <location>
        <begin position="197"/>
        <end position="230"/>
    </location>
</feature>
<dbReference type="AlphaFoldDB" id="A0A9P6U5E1"/>
<dbReference type="SMART" id="SM01041">
    <property type="entry name" value="BRO1"/>
    <property type="match status" value="1"/>
</dbReference>
<evidence type="ECO:0000256" key="2">
    <source>
        <dbReference type="ARBA" id="ARBA00022193"/>
    </source>
</evidence>
<proteinExistence type="inferred from homology"/>
<dbReference type="InterPro" id="IPR004328">
    <property type="entry name" value="BRO1_dom"/>
</dbReference>
<dbReference type="GO" id="GO:0071467">
    <property type="term" value="P:cellular response to pH"/>
    <property type="evidence" value="ECO:0007669"/>
    <property type="project" value="InterPro"/>
</dbReference>
<dbReference type="EMBL" id="JAAAJB010000262">
    <property type="protein sequence ID" value="KAG0260038.1"/>
    <property type="molecule type" value="Genomic_DNA"/>
</dbReference>
<dbReference type="Pfam" id="PF03097">
    <property type="entry name" value="BRO1"/>
    <property type="match status" value="1"/>
</dbReference>
<organism evidence="5 6">
    <name type="scientific">Actinomortierella ambigua</name>
    <dbReference type="NCBI Taxonomy" id="1343610"/>
    <lineage>
        <taxon>Eukaryota</taxon>
        <taxon>Fungi</taxon>
        <taxon>Fungi incertae sedis</taxon>
        <taxon>Mucoromycota</taxon>
        <taxon>Mortierellomycotina</taxon>
        <taxon>Mortierellomycetes</taxon>
        <taxon>Mortierellales</taxon>
        <taxon>Mortierellaceae</taxon>
        <taxon>Actinomortierella</taxon>
    </lineage>
</organism>
<evidence type="ECO:0000256" key="1">
    <source>
        <dbReference type="ARBA" id="ARBA00010997"/>
    </source>
</evidence>
<dbReference type="PROSITE" id="PS51180">
    <property type="entry name" value="BRO1"/>
    <property type="match status" value="1"/>
</dbReference>
<evidence type="ECO:0000259" key="4">
    <source>
        <dbReference type="PROSITE" id="PS51180"/>
    </source>
</evidence>
<feature type="compositionally biased region" description="Low complexity" evidence="3">
    <location>
        <begin position="319"/>
        <end position="337"/>
    </location>
</feature>
<feature type="domain" description="BRO1" evidence="4">
    <location>
        <begin position="7"/>
        <end position="575"/>
    </location>
</feature>
<dbReference type="Gene3D" id="1.25.40.280">
    <property type="entry name" value="alix/aip1 like domains"/>
    <property type="match status" value="1"/>
</dbReference>
<dbReference type="PANTHER" id="PTHR40463">
    <property type="entry name" value="PH-RESPONSE REGULATOR PROTEIN PALC"/>
    <property type="match status" value="1"/>
</dbReference>
<evidence type="ECO:0000256" key="3">
    <source>
        <dbReference type="SAM" id="MobiDB-lite"/>
    </source>
</evidence>
<protein>
    <recommendedName>
        <fullName evidence="2">pH-response regulator protein palC</fullName>
    </recommendedName>
</protein>
<feature type="compositionally biased region" description="Gly residues" evidence="3">
    <location>
        <begin position="204"/>
        <end position="214"/>
    </location>
</feature>
<gene>
    <name evidence="5" type="ORF">DFQ27_003764</name>
</gene>
<dbReference type="GO" id="GO:0005886">
    <property type="term" value="C:plasma membrane"/>
    <property type="evidence" value="ECO:0007669"/>
    <property type="project" value="TreeGrafter"/>
</dbReference>
<dbReference type="InterPro" id="IPR037505">
    <property type="entry name" value="pH-resp_palC"/>
</dbReference>
<name>A0A9P6U5E1_9FUNG</name>
<dbReference type="OrthoDB" id="10266451at2759"/>